<dbReference type="PANTHER" id="PTHR14944">
    <property type="entry name" value="RPA-RELATED PROTEIN RADX"/>
    <property type="match status" value="1"/>
</dbReference>
<name>A0A553NGU4_9TELE</name>
<gene>
    <name evidence="2" type="ORF">DNTS_006382</name>
</gene>
<dbReference type="PANTHER" id="PTHR14944:SF3">
    <property type="entry name" value="SI:CH73-71D17.2"/>
    <property type="match status" value="1"/>
</dbReference>
<keyword evidence="3" id="KW-1185">Reference proteome</keyword>
<feature type="region of interest" description="Disordered" evidence="1">
    <location>
        <begin position="575"/>
        <end position="635"/>
    </location>
</feature>
<dbReference type="OrthoDB" id="5965770at2759"/>
<dbReference type="Proteomes" id="UP000316079">
    <property type="component" value="Unassembled WGS sequence"/>
</dbReference>
<sequence>MAATSISPSEACTLKKALNRLISKTSPSPRARTRSEPLYVISLERYGRDALFALRFPDCISMSESLFDATITDGECKIRASLDPALNTLISGNKLHCGSVIRNVEFRYLGDDDGDTGCFHVCNLELDRLCGGDAAIRALASVNLRELPWLTSEPKAGPLRSHRSSYLPLWNNQDFCGELWRDTPPTEPEDSDEEEREDIGSTVSLAEVRRHFLSGSRRYHGALCVRIFHKSSLMYYGRPDQKCECPYKAELQVADGSSNACVVLWNSVCLDWYRVLHPGQVLRLCQYRVKQSFSSRTGQDSEPRIEISLNSRNPTALISIIPKNLISPDWVLPDLPHSFICGEELSRCPQGQICDVLGVVMFVGRTERLNKKDGQRLEEYRWIQMIDRSSDKPFTIKLFSTSQPDVQSRICPSTSSAAYSSVVLPKSPLSYASSVFLNAVALLVCTRLMLFRGAVDRATAFEYLTNTPLTQVYCTGTGCSPVMPYKGLRPVRQFLSWVKQLDEGSLLERAVIGGYFSYPPLPVSLNVFLENTPGAVLVSGGEMKLDCEKLNYKEKRHFVIQCVITAACYHHRQDSGRTQCSDLPSAPLSPRVPRQREAEPHRTSVKRRLFSRDGPRKRPATPLHQLPAEDDPERDSSLFDGAMEFLVGEQNDESDEEDDDEEEFVTAPSSPRTSHLGLTRAAIETLPRVFCFERRHVQAVAVGMQVNSFHKLLRQRELESFSPAPCYKGYFTLTMRGESLSDGVTLDVIFLPASPGNMHWMPVPLSHDNSWESVLSHGGFSPHAPPPSPADLITTANQLTNQRLVCVIDACALGGERLELVLHRAFPLR</sequence>
<dbReference type="Pfam" id="PF17659">
    <property type="entry name" value="RADX"/>
    <property type="match status" value="2"/>
</dbReference>
<organism evidence="2 3">
    <name type="scientific">Danionella cerebrum</name>
    <dbReference type="NCBI Taxonomy" id="2873325"/>
    <lineage>
        <taxon>Eukaryota</taxon>
        <taxon>Metazoa</taxon>
        <taxon>Chordata</taxon>
        <taxon>Craniata</taxon>
        <taxon>Vertebrata</taxon>
        <taxon>Euteleostomi</taxon>
        <taxon>Actinopterygii</taxon>
        <taxon>Neopterygii</taxon>
        <taxon>Teleostei</taxon>
        <taxon>Ostariophysi</taxon>
        <taxon>Cypriniformes</taxon>
        <taxon>Danionidae</taxon>
        <taxon>Danioninae</taxon>
        <taxon>Danionella</taxon>
    </lineage>
</organism>
<proteinExistence type="predicted"/>
<accession>A0A553NGU4</accession>
<dbReference type="STRING" id="623744.A0A553NGU4"/>
<dbReference type="EMBL" id="SRMA01026977">
    <property type="protein sequence ID" value="TRY64674.1"/>
    <property type="molecule type" value="Genomic_DNA"/>
</dbReference>
<protein>
    <submittedName>
        <fullName evidence="2">Uncharacterized protein</fullName>
    </submittedName>
</protein>
<feature type="region of interest" description="Disordered" evidence="1">
    <location>
        <begin position="650"/>
        <end position="674"/>
    </location>
</feature>
<reference evidence="2 3" key="1">
    <citation type="journal article" date="2019" name="Sci. Data">
        <title>Hybrid genome assembly and annotation of Danionella translucida.</title>
        <authorList>
            <person name="Kadobianskyi M."/>
            <person name="Schulze L."/>
            <person name="Schuelke M."/>
            <person name="Judkewitz B."/>
        </authorList>
    </citation>
    <scope>NUCLEOTIDE SEQUENCE [LARGE SCALE GENOMIC DNA]</scope>
    <source>
        <strain evidence="2 3">Bolton</strain>
    </source>
</reference>
<dbReference type="GO" id="GO:0003697">
    <property type="term" value="F:single-stranded DNA binding"/>
    <property type="evidence" value="ECO:0007669"/>
    <property type="project" value="InterPro"/>
</dbReference>
<dbReference type="InterPro" id="IPR040893">
    <property type="entry name" value="RADX"/>
</dbReference>
<dbReference type="AlphaFoldDB" id="A0A553NGU4"/>
<evidence type="ECO:0000313" key="3">
    <source>
        <dbReference type="Proteomes" id="UP000316079"/>
    </source>
</evidence>
<feature type="compositionally biased region" description="Acidic residues" evidence="1">
    <location>
        <begin position="650"/>
        <end position="664"/>
    </location>
</feature>
<comment type="caution">
    <text evidence="2">The sequence shown here is derived from an EMBL/GenBank/DDBJ whole genome shotgun (WGS) entry which is preliminary data.</text>
</comment>
<evidence type="ECO:0000313" key="2">
    <source>
        <dbReference type="EMBL" id="TRY64674.1"/>
    </source>
</evidence>
<evidence type="ECO:0000256" key="1">
    <source>
        <dbReference type="SAM" id="MobiDB-lite"/>
    </source>
</evidence>